<dbReference type="GO" id="GO:0004126">
    <property type="term" value="F:cytidine deaminase activity"/>
    <property type="evidence" value="ECO:0007669"/>
    <property type="project" value="UniProtKB-ARBA"/>
</dbReference>
<protein>
    <submittedName>
        <fullName evidence="3">Cytidine deaminase</fullName>
    </submittedName>
</protein>
<dbReference type="Gene3D" id="3.40.140.10">
    <property type="entry name" value="Cytidine Deaminase, domain 2"/>
    <property type="match status" value="1"/>
</dbReference>
<dbReference type="InterPro" id="IPR050202">
    <property type="entry name" value="Cyt/Deoxycyt_deaminase"/>
</dbReference>
<dbReference type="Proteomes" id="UP000440713">
    <property type="component" value="Unassembled WGS sequence"/>
</dbReference>
<evidence type="ECO:0000256" key="1">
    <source>
        <dbReference type="ARBA" id="ARBA00006576"/>
    </source>
</evidence>
<dbReference type="InterPro" id="IPR002125">
    <property type="entry name" value="CMP_dCMP_dom"/>
</dbReference>
<evidence type="ECO:0000259" key="2">
    <source>
        <dbReference type="PROSITE" id="PS51747"/>
    </source>
</evidence>
<gene>
    <name evidence="3" type="ORF">FYJ71_04695</name>
</gene>
<dbReference type="EMBL" id="VUNE01000002">
    <property type="protein sequence ID" value="MST62273.1"/>
    <property type="molecule type" value="Genomic_DNA"/>
</dbReference>
<dbReference type="PROSITE" id="PS51747">
    <property type="entry name" value="CYT_DCMP_DEAMINASES_2"/>
    <property type="match status" value="1"/>
</dbReference>
<evidence type="ECO:0000313" key="3">
    <source>
        <dbReference type="EMBL" id="MST62273.1"/>
    </source>
</evidence>
<dbReference type="GO" id="GO:0072527">
    <property type="term" value="P:pyrimidine-containing compound metabolic process"/>
    <property type="evidence" value="ECO:0007669"/>
    <property type="project" value="UniProtKB-ARBA"/>
</dbReference>
<sequence length="147" mass="16820">MEDYSGKADIWEELYKRAKEIYSPEQISPFINVKKVVCALEAEDGAIYTGFSIESDCGVADLCAERTAAIKMYSDSGQKIVKRLIVFRDRPPEKGSTSIPCGACREFFMQLSNLNSKMEILIDYESREIITLEDLIPNWWGLERYDI</sequence>
<dbReference type="Pfam" id="PF00383">
    <property type="entry name" value="dCMP_cyt_deam_1"/>
    <property type="match status" value="1"/>
</dbReference>
<feature type="domain" description="CMP/dCMP-type deaminase" evidence="2">
    <location>
        <begin position="5"/>
        <end position="143"/>
    </location>
</feature>
<dbReference type="GO" id="GO:0008270">
    <property type="term" value="F:zinc ion binding"/>
    <property type="evidence" value="ECO:0007669"/>
    <property type="project" value="TreeGrafter"/>
</dbReference>
<dbReference type="InterPro" id="IPR016193">
    <property type="entry name" value="Cytidine_deaminase-like"/>
</dbReference>
<proteinExistence type="inferred from homology"/>
<dbReference type="PANTHER" id="PTHR11644:SF2">
    <property type="entry name" value="CYTIDINE DEAMINASE"/>
    <property type="match status" value="1"/>
</dbReference>
<name>A0A6N7XF95_9FIRM</name>
<dbReference type="GO" id="GO:0005829">
    <property type="term" value="C:cytosol"/>
    <property type="evidence" value="ECO:0007669"/>
    <property type="project" value="TreeGrafter"/>
</dbReference>
<dbReference type="AlphaFoldDB" id="A0A6N7XF95"/>
<comment type="similarity">
    <text evidence="1">Belongs to the cytidine and deoxycytidylate deaminase family.</text>
</comment>
<reference evidence="3 4" key="1">
    <citation type="submission" date="2019-08" db="EMBL/GenBank/DDBJ databases">
        <title>In-depth cultivation of the pig gut microbiome towards novel bacterial diversity and tailored functional studies.</title>
        <authorList>
            <person name="Wylensek D."/>
            <person name="Hitch T.C.A."/>
            <person name="Clavel T."/>
        </authorList>
    </citation>
    <scope>NUCLEOTIDE SEQUENCE [LARGE SCALE GENOMIC DNA]</scope>
    <source>
        <strain evidence="3 4">WCA-SAB-591-4A-A</strain>
    </source>
</reference>
<dbReference type="RefSeq" id="WP_154537668.1">
    <property type="nucleotide sequence ID" value="NZ_JAQYHJ010000142.1"/>
</dbReference>
<dbReference type="SUPFAM" id="SSF53927">
    <property type="entry name" value="Cytidine deaminase-like"/>
    <property type="match status" value="1"/>
</dbReference>
<keyword evidence="4" id="KW-1185">Reference proteome</keyword>
<evidence type="ECO:0000313" key="4">
    <source>
        <dbReference type="Proteomes" id="UP000440713"/>
    </source>
</evidence>
<organism evidence="3 4">
    <name type="scientific">Peptostreptococcus porci</name>
    <dbReference type="NCBI Taxonomy" id="2652282"/>
    <lineage>
        <taxon>Bacteria</taxon>
        <taxon>Bacillati</taxon>
        <taxon>Bacillota</taxon>
        <taxon>Clostridia</taxon>
        <taxon>Peptostreptococcales</taxon>
        <taxon>Peptostreptococcaceae</taxon>
        <taxon>Peptostreptococcus</taxon>
    </lineage>
</organism>
<accession>A0A6N7XF95</accession>
<dbReference type="GO" id="GO:0055086">
    <property type="term" value="P:nucleobase-containing small molecule metabolic process"/>
    <property type="evidence" value="ECO:0007669"/>
    <property type="project" value="UniProtKB-ARBA"/>
</dbReference>
<dbReference type="PANTHER" id="PTHR11644">
    <property type="entry name" value="CYTIDINE DEAMINASE"/>
    <property type="match status" value="1"/>
</dbReference>
<comment type="caution">
    <text evidence="3">The sequence shown here is derived from an EMBL/GenBank/DDBJ whole genome shotgun (WGS) entry which is preliminary data.</text>
</comment>
<dbReference type="CDD" id="cd01283">
    <property type="entry name" value="cytidine_deaminase"/>
    <property type="match status" value="1"/>
</dbReference>